<evidence type="ECO:0000256" key="7">
    <source>
        <dbReference type="ARBA" id="ARBA00023180"/>
    </source>
</evidence>
<reference evidence="9" key="2">
    <citation type="submission" date="2020-05" db="UniProtKB">
        <authorList>
            <consortium name="EnsemblMetazoa"/>
        </authorList>
    </citation>
    <scope>IDENTIFICATION</scope>
    <source>
        <strain evidence="9">maculatus3</strain>
    </source>
</reference>
<dbReference type="EnsemblMetazoa" id="AMAM015453-RA">
    <property type="protein sequence ID" value="AMAM015453-PA"/>
    <property type="gene ID" value="AMAM015453"/>
</dbReference>
<evidence type="ECO:0008006" key="11">
    <source>
        <dbReference type="Google" id="ProtNLM"/>
    </source>
</evidence>
<evidence type="ECO:0000256" key="5">
    <source>
        <dbReference type="ARBA" id="ARBA00023136"/>
    </source>
</evidence>
<proteinExistence type="predicted"/>
<keyword evidence="6" id="KW-0675">Receptor</keyword>
<dbReference type="GO" id="GO:0005886">
    <property type="term" value="C:plasma membrane"/>
    <property type="evidence" value="ECO:0007669"/>
    <property type="project" value="UniProtKB-SubCell"/>
</dbReference>
<evidence type="ECO:0000313" key="9">
    <source>
        <dbReference type="EnsemblMetazoa" id="AMAM015453-PA"/>
    </source>
</evidence>
<keyword evidence="2" id="KW-1003">Cell membrane</keyword>
<keyword evidence="3 8" id="KW-0812">Transmembrane</keyword>
<evidence type="ECO:0000256" key="8">
    <source>
        <dbReference type="SAM" id="Phobius"/>
    </source>
</evidence>
<dbReference type="PANTHER" id="PTHR42643:SF41">
    <property type="entry name" value="IONOTROPIC RECEPTOR 20A-RELATED"/>
    <property type="match status" value="1"/>
</dbReference>
<dbReference type="VEuPathDB" id="VectorBase:AMAM015453"/>
<evidence type="ECO:0000313" key="10">
    <source>
        <dbReference type="Proteomes" id="UP000075901"/>
    </source>
</evidence>
<dbReference type="InterPro" id="IPR052192">
    <property type="entry name" value="Insect_Ionotropic_Sensory_Rcpt"/>
</dbReference>
<keyword evidence="5 8" id="KW-0472">Membrane</keyword>
<evidence type="ECO:0000256" key="2">
    <source>
        <dbReference type="ARBA" id="ARBA00022475"/>
    </source>
</evidence>
<sequence length="420" mass="48753">MYKRHALINSIYVVINRTHLMLLRPDRKLDKLVPFSIKAPVEALFPDRLSNLSGNPYIVATYEDPPLTYSSGSSHPIGTNVEFIDIIAKHQSTVAIYKHTPSPVRAYVSWEDQTIHFATYRILYAAGIRYPFHPLLLPSMRSVCIVVPKQYSRLLHEQIIKPFRINLWLLIGALVLFFIGYHTALVPYLVEHYRTVYGIVKTPILMFRILLLFLLTEYYLAMLTSNLGLSQAPTYPTTVHEFIRTSIPLLVMRRDLLQNFAETNELASKVITDDDIPNYRLDQFAFLHNCHLSVYGIRRKIKKLKGSDLSHHHYHLIDESISSKITMVPFKNMNPRFERFQLYVTHLYEAGVWDYLMKKWNKLADNASIFEEQIQHTSALILNLEHFVPVFIVGGYCCLFTVGVFMLELFVHRYSKSGKN</sequence>
<accession>A0A182SXK1</accession>
<dbReference type="Proteomes" id="UP000075901">
    <property type="component" value="Unassembled WGS sequence"/>
</dbReference>
<keyword evidence="10" id="KW-1185">Reference proteome</keyword>
<protein>
    <recommendedName>
        <fullName evidence="11">Ionotropic glutamate receptor L-glutamate and glycine-binding domain-containing protein</fullName>
    </recommendedName>
</protein>
<evidence type="ECO:0000256" key="6">
    <source>
        <dbReference type="ARBA" id="ARBA00023170"/>
    </source>
</evidence>
<organism evidence="9 10">
    <name type="scientific">Anopheles maculatus</name>
    <dbReference type="NCBI Taxonomy" id="74869"/>
    <lineage>
        <taxon>Eukaryota</taxon>
        <taxon>Metazoa</taxon>
        <taxon>Ecdysozoa</taxon>
        <taxon>Arthropoda</taxon>
        <taxon>Hexapoda</taxon>
        <taxon>Insecta</taxon>
        <taxon>Pterygota</taxon>
        <taxon>Neoptera</taxon>
        <taxon>Endopterygota</taxon>
        <taxon>Diptera</taxon>
        <taxon>Nematocera</taxon>
        <taxon>Culicoidea</taxon>
        <taxon>Culicidae</taxon>
        <taxon>Anophelinae</taxon>
        <taxon>Anopheles</taxon>
        <taxon>Anopheles maculatus group</taxon>
    </lineage>
</organism>
<evidence type="ECO:0000256" key="1">
    <source>
        <dbReference type="ARBA" id="ARBA00004651"/>
    </source>
</evidence>
<feature type="transmembrane region" description="Helical" evidence="8">
    <location>
        <begin position="387"/>
        <end position="411"/>
    </location>
</feature>
<comment type="subcellular location">
    <subcellularLocation>
        <location evidence="1">Cell membrane</location>
        <topology evidence="1">Multi-pass membrane protein</topology>
    </subcellularLocation>
</comment>
<keyword evidence="7" id="KW-0325">Glycoprotein</keyword>
<evidence type="ECO:0000256" key="3">
    <source>
        <dbReference type="ARBA" id="ARBA00022692"/>
    </source>
</evidence>
<reference evidence="10" key="1">
    <citation type="submission" date="2013-09" db="EMBL/GenBank/DDBJ databases">
        <title>The Genome Sequence of Anopheles maculatus species B.</title>
        <authorList>
            <consortium name="The Broad Institute Genomics Platform"/>
            <person name="Neafsey D.E."/>
            <person name="Besansky N."/>
            <person name="Howell P."/>
            <person name="Walton C."/>
            <person name="Young S.K."/>
            <person name="Zeng Q."/>
            <person name="Gargeya S."/>
            <person name="Fitzgerald M."/>
            <person name="Haas B."/>
            <person name="Abouelleil A."/>
            <person name="Allen A.W."/>
            <person name="Alvarado L."/>
            <person name="Arachchi H.M."/>
            <person name="Berlin A.M."/>
            <person name="Chapman S.B."/>
            <person name="Gainer-Dewar J."/>
            <person name="Goldberg J."/>
            <person name="Griggs A."/>
            <person name="Gujja S."/>
            <person name="Hansen M."/>
            <person name="Howarth C."/>
            <person name="Imamovic A."/>
            <person name="Ireland A."/>
            <person name="Larimer J."/>
            <person name="McCowan C."/>
            <person name="Murphy C."/>
            <person name="Pearson M."/>
            <person name="Poon T.W."/>
            <person name="Priest M."/>
            <person name="Roberts A."/>
            <person name="Saif S."/>
            <person name="Shea T."/>
            <person name="Sisk P."/>
            <person name="Sykes S."/>
            <person name="Wortman J."/>
            <person name="Nusbaum C."/>
            <person name="Birren B."/>
        </authorList>
    </citation>
    <scope>NUCLEOTIDE SEQUENCE [LARGE SCALE GENOMIC DNA]</scope>
    <source>
        <strain evidence="10">maculatus3</strain>
    </source>
</reference>
<name>A0A182SXK1_9DIPT</name>
<keyword evidence="4 8" id="KW-1133">Transmembrane helix</keyword>
<feature type="transmembrane region" description="Helical" evidence="8">
    <location>
        <begin position="167"/>
        <end position="190"/>
    </location>
</feature>
<feature type="transmembrane region" description="Helical" evidence="8">
    <location>
        <begin position="202"/>
        <end position="221"/>
    </location>
</feature>
<evidence type="ECO:0000256" key="4">
    <source>
        <dbReference type="ARBA" id="ARBA00022989"/>
    </source>
</evidence>
<dbReference type="AlphaFoldDB" id="A0A182SXK1"/>
<dbReference type="PANTHER" id="PTHR42643">
    <property type="entry name" value="IONOTROPIC RECEPTOR 20A-RELATED"/>
    <property type="match status" value="1"/>
</dbReference>